<evidence type="ECO:0000313" key="2">
    <source>
        <dbReference type="Proteomes" id="UP001501565"/>
    </source>
</evidence>
<proteinExistence type="predicted"/>
<evidence type="ECO:0000313" key="1">
    <source>
        <dbReference type="EMBL" id="GAA3927133.1"/>
    </source>
</evidence>
<keyword evidence="2" id="KW-1185">Reference proteome</keyword>
<dbReference type="RefSeq" id="WP_344798787.1">
    <property type="nucleotide sequence ID" value="NZ_BAABBN010000007.1"/>
</dbReference>
<protein>
    <recommendedName>
        <fullName evidence="3">LysR substrate-binding domain-containing protein</fullName>
    </recommendedName>
</protein>
<sequence length="139" mass="15900">MVLRNDVFTVVTPNNLWKEYSLQDGLYRCGRPTHPALKKLRLGKDIHFALDPFVNEELILPHPKMGISFGDSIATLKKQPVSGVAWILPKYKILPEGLLFNYRDKYHPLLNVSRKMPATELLAKLNELSKLMTCTNVRV</sequence>
<gene>
    <name evidence="1" type="ORF">GCM10022277_24160</name>
</gene>
<evidence type="ECO:0008006" key="3">
    <source>
        <dbReference type="Google" id="ProtNLM"/>
    </source>
</evidence>
<accession>A0ABP7MPB8</accession>
<name>A0ABP7MPB8_9GAMM</name>
<reference evidence="2" key="1">
    <citation type="journal article" date="2019" name="Int. J. Syst. Evol. Microbiol.">
        <title>The Global Catalogue of Microorganisms (GCM) 10K type strain sequencing project: providing services to taxonomists for standard genome sequencing and annotation.</title>
        <authorList>
            <consortium name="The Broad Institute Genomics Platform"/>
            <consortium name="The Broad Institute Genome Sequencing Center for Infectious Disease"/>
            <person name="Wu L."/>
            <person name="Ma J."/>
        </authorList>
    </citation>
    <scope>NUCLEOTIDE SEQUENCE [LARGE SCALE GENOMIC DNA]</scope>
    <source>
        <strain evidence="2">JCM 17551</strain>
    </source>
</reference>
<dbReference type="EMBL" id="BAABBN010000007">
    <property type="protein sequence ID" value="GAA3927133.1"/>
    <property type="molecule type" value="Genomic_DNA"/>
</dbReference>
<comment type="caution">
    <text evidence="1">The sequence shown here is derived from an EMBL/GenBank/DDBJ whole genome shotgun (WGS) entry which is preliminary data.</text>
</comment>
<organism evidence="1 2">
    <name type="scientific">Litoribacillus peritrichatus</name>
    <dbReference type="NCBI Taxonomy" id="718191"/>
    <lineage>
        <taxon>Bacteria</taxon>
        <taxon>Pseudomonadati</taxon>
        <taxon>Pseudomonadota</taxon>
        <taxon>Gammaproteobacteria</taxon>
        <taxon>Oceanospirillales</taxon>
        <taxon>Oceanospirillaceae</taxon>
        <taxon>Litoribacillus</taxon>
    </lineage>
</organism>
<dbReference type="Proteomes" id="UP001501565">
    <property type="component" value="Unassembled WGS sequence"/>
</dbReference>